<keyword evidence="5 7" id="KW-0408">Iron</keyword>
<keyword evidence="9" id="KW-0812">Transmembrane</keyword>
<evidence type="ECO:0000313" key="11">
    <source>
        <dbReference type="Proteomes" id="UP001157006"/>
    </source>
</evidence>
<evidence type="ECO:0000313" key="10">
    <source>
        <dbReference type="EMBL" id="CAI8594412.1"/>
    </source>
</evidence>
<gene>
    <name evidence="10" type="ORF">VFH_I140080</name>
</gene>
<protein>
    <recommendedName>
        <fullName evidence="12">Cytochrome P450</fullName>
    </recommendedName>
</protein>
<evidence type="ECO:0000256" key="3">
    <source>
        <dbReference type="ARBA" id="ARBA00022723"/>
    </source>
</evidence>
<evidence type="ECO:0000256" key="7">
    <source>
        <dbReference type="PIRSR" id="PIRSR602401-1"/>
    </source>
</evidence>
<evidence type="ECO:0000256" key="1">
    <source>
        <dbReference type="ARBA" id="ARBA00010617"/>
    </source>
</evidence>
<reference evidence="10 11" key="1">
    <citation type="submission" date="2023-01" db="EMBL/GenBank/DDBJ databases">
        <authorList>
            <person name="Kreplak J."/>
        </authorList>
    </citation>
    <scope>NUCLEOTIDE SEQUENCE [LARGE SCALE GENOMIC DNA]</scope>
</reference>
<dbReference type="Pfam" id="PF00067">
    <property type="entry name" value="p450"/>
    <property type="match status" value="1"/>
</dbReference>
<dbReference type="InterPro" id="IPR017972">
    <property type="entry name" value="Cyt_P450_CS"/>
</dbReference>
<keyword evidence="9" id="KW-0472">Membrane</keyword>
<dbReference type="CDD" id="cd20654">
    <property type="entry name" value="CYP82"/>
    <property type="match status" value="1"/>
</dbReference>
<dbReference type="Gene3D" id="1.10.630.10">
    <property type="entry name" value="Cytochrome P450"/>
    <property type="match status" value="1"/>
</dbReference>
<name>A0AAV0Z9F7_VICFA</name>
<keyword evidence="11" id="KW-1185">Reference proteome</keyword>
<dbReference type="EMBL" id="OX451735">
    <property type="protein sequence ID" value="CAI8594412.1"/>
    <property type="molecule type" value="Genomic_DNA"/>
</dbReference>
<dbReference type="InterPro" id="IPR050651">
    <property type="entry name" value="Plant_Cytochrome_P450_Monoox"/>
</dbReference>
<dbReference type="GO" id="GO:0004497">
    <property type="term" value="F:monooxygenase activity"/>
    <property type="evidence" value="ECO:0007669"/>
    <property type="project" value="UniProtKB-KW"/>
</dbReference>
<dbReference type="GO" id="GO:0005506">
    <property type="term" value="F:iron ion binding"/>
    <property type="evidence" value="ECO:0007669"/>
    <property type="project" value="InterPro"/>
</dbReference>
<sequence>MVLSIPQSILSTNTQKMDFILNYLNITTIAFISLISLLFFVFRFSKVSHTKQPPIISGSWPLLGHLPLMRNTQTPHKTLGYLVDKYGPIFTIKLGATNALVLSNSELAKECFTKNDIVVSSRPKPVAVELMSYNQAFIGWAPYGAYWRQLRKIVTLEILSNRRIELLNHIRVSEVQTSIKELVNTWSDQMSLSTSEINNKLANTNDYVSVELKKWFAQLTLNMVLRMVVGKRCFGDVDEANKEEAKIFLENIRDFMRLIGTFTVGDGVPFLKRLDLGGHEKEMKKCARKFDEMLNEWLEEHRVKKGLGSDDKVVGERDFMDAMLLVLKDKPIEGFDVDTIIKATTLELILGGSDTTAGTLTWAMCLLLKHPHVLEKAKVELNTHIGKERCVNESDINKLVYLQAIIKETLRLYPPAPFSSPREFTEDCTIGGYHIKKGTRLMPNFWKIHRDPSVWPNPLEFNPERFLTSHKDVDVRGQNFELLPFGSGRRMCAGMSLGLNMVHYILASFLHSFEILNPSPESIDDTEVLEFVTTKATPLEVLVKPFLSFKCYETM</sequence>
<dbReference type="PANTHER" id="PTHR47947">
    <property type="entry name" value="CYTOCHROME P450 82C3-RELATED"/>
    <property type="match status" value="1"/>
</dbReference>
<dbReference type="SUPFAM" id="SSF48264">
    <property type="entry name" value="Cytochrome P450"/>
    <property type="match status" value="1"/>
</dbReference>
<evidence type="ECO:0000256" key="2">
    <source>
        <dbReference type="ARBA" id="ARBA00022617"/>
    </source>
</evidence>
<dbReference type="GO" id="GO:0020037">
    <property type="term" value="F:heme binding"/>
    <property type="evidence" value="ECO:0007669"/>
    <property type="project" value="InterPro"/>
</dbReference>
<dbReference type="Proteomes" id="UP001157006">
    <property type="component" value="Chromosome 1S"/>
</dbReference>
<feature type="binding site" description="axial binding residue" evidence="7">
    <location>
        <position position="492"/>
    </location>
    <ligand>
        <name>heme</name>
        <dbReference type="ChEBI" id="CHEBI:30413"/>
    </ligand>
    <ligandPart>
        <name>Fe</name>
        <dbReference type="ChEBI" id="CHEBI:18248"/>
    </ligandPart>
</feature>
<dbReference type="PRINTS" id="PR00463">
    <property type="entry name" value="EP450I"/>
</dbReference>
<dbReference type="InterPro" id="IPR002401">
    <property type="entry name" value="Cyt_P450_E_grp-I"/>
</dbReference>
<dbReference type="PANTHER" id="PTHR47947:SF50">
    <property type="entry name" value="CYTOCHROME P450 82A3"/>
    <property type="match status" value="1"/>
</dbReference>
<keyword evidence="4 8" id="KW-0560">Oxidoreductase</keyword>
<evidence type="ECO:0000256" key="6">
    <source>
        <dbReference type="ARBA" id="ARBA00023033"/>
    </source>
</evidence>
<comment type="cofactor">
    <cofactor evidence="7">
        <name>heme</name>
        <dbReference type="ChEBI" id="CHEBI:30413"/>
    </cofactor>
</comment>
<evidence type="ECO:0000256" key="5">
    <source>
        <dbReference type="ARBA" id="ARBA00023004"/>
    </source>
</evidence>
<keyword evidence="6 8" id="KW-0503">Monooxygenase</keyword>
<comment type="similarity">
    <text evidence="1 8">Belongs to the cytochrome P450 family.</text>
</comment>
<feature type="transmembrane region" description="Helical" evidence="9">
    <location>
        <begin position="20"/>
        <end position="42"/>
    </location>
</feature>
<evidence type="ECO:0000256" key="4">
    <source>
        <dbReference type="ARBA" id="ARBA00023002"/>
    </source>
</evidence>
<evidence type="ECO:0000256" key="8">
    <source>
        <dbReference type="RuleBase" id="RU000461"/>
    </source>
</evidence>
<evidence type="ECO:0000256" key="9">
    <source>
        <dbReference type="SAM" id="Phobius"/>
    </source>
</evidence>
<dbReference type="PROSITE" id="PS00086">
    <property type="entry name" value="CYTOCHROME_P450"/>
    <property type="match status" value="1"/>
</dbReference>
<dbReference type="InterPro" id="IPR001128">
    <property type="entry name" value="Cyt_P450"/>
</dbReference>
<keyword evidence="3 7" id="KW-0479">Metal-binding</keyword>
<dbReference type="PRINTS" id="PR00385">
    <property type="entry name" value="P450"/>
</dbReference>
<keyword evidence="2 7" id="KW-0349">Heme</keyword>
<proteinExistence type="inferred from homology"/>
<organism evidence="10 11">
    <name type="scientific">Vicia faba</name>
    <name type="common">Broad bean</name>
    <name type="synonym">Faba vulgaris</name>
    <dbReference type="NCBI Taxonomy" id="3906"/>
    <lineage>
        <taxon>Eukaryota</taxon>
        <taxon>Viridiplantae</taxon>
        <taxon>Streptophyta</taxon>
        <taxon>Embryophyta</taxon>
        <taxon>Tracheophyta</taxon>
        <taxon>Spermatophyta</taxon>
        <taxon>Magnoliopsida</taxon>
        <taxon>eudicotyledons</taxon>
        <taxon>Gunneridae</taxon>
        <taxon>Pentapetalae</taxon>
        <taxon>rosids</taxon>
        <taxon>fabids</taxon>
        <taxon>Fabales</taxon>
        <taxon>Fabaceae</taxon>
        <taxon>Papilionoideae</taxon>
        <taxon>50 kb inversion clade</taxon>
        <taxon>NPAAA clade</taxon>
        <taxon>Hologalegina</taxon>
        <taxon>IRL clade</taxon>
        <taxon>Fabeae</taxon>
        <taxon>Vicia</taxon>
    </lineage>
</organism>
<dbReference type="AlphaFoldDB" id="A0AAV0Z9F7"/>
<evidence type="ECO:0008006" key="12">
    <source>
        <dbReference type="Google" id="ProtNLM"/>
    </source>
</evidence>
<accession>A0AAV0Z9F7</accession>
<dbReference type="InterPro" id="IPR036396">
    <property type="entry name" value="Cyt_P450_sf"/>
</dbReference>
<dbReference type="FunFam" id="1.10.630.10:FF:000026">
    <property type="entry name" value="Cytochrome P450 82C4"/>
    <property type="match status" value="1"/>
</dbReference>
<dbReference type="GO" id="GO:0016705">
    <property type="term" value="F:oxidoreductase activity, acting on paired donors, with incorporation or reduction of molecular oxygen"/>
    <property type="evidence" value="ECO:0007669"/>
    <property type="project" value="InterPro"/>
</dbReference>
<keyword evidence="9" id="KW-1133">Transmembrane helix</keyword>